<dbReference type="SUPFAM" id="SSF52047">
    <property type="entry name" value="RNI-like"/>
    <property type="match status" value="1"/>
</dbReference>
<dbReference type="AlphaFoldDB" id="A0AAV4MMN3"/>
<evidence type="ECO:0000313" key="1">
    <source>
        <dbReference type="EMBL" id="GIX73807.1"/>
    </source>
</evidence>
<gene>
    <name evidence="1" type="primary">AVEN_104895_1</name>
    <name evidence="1" type="ORF">CDAR_106801</name>
</gene>
<evidence type="ECO:0000313" key="2">
    <source>
        <dbReference type="Proteomes" id="UP001054837"/>
    </source>
</evidence>
<reference evidence="1 2" key="1">
    <citation type="submission" date="2021-06" db="EMBL/GenBank/DDBJ databases">
        <title>Caerostris darwini draft genome.</title>
        <authorList>
            <person name="Kono N."/>
            <person name="Arakawa K."/>
        </authorList>
    </citation>
    <scope>NUCLEOTIDE SEQUENCE [LARGE SCALE GENOMIC DNA]</scope>
</reference>
<dbReference type="InterPro" id="IPR032675">
    <property type="entry name" value="LRR_dom_sf"/>
</dbReference>
<dbReference type="EMBL" id="BPLQ01000647">
    <property type="protein sequence ID" value="GIX73807.1"/>
    <property type="molecule type" value="Genomic_DNA"/>
</dbReference>
<protein>
    <submittedName>
        <fullName evidence="1">Uncharacterized protein</fullName>
    </submittedName>
</protein>
<accession>A0AAV4MMN3</accession>
<proteinExistence type="predicted"/>
<keyword evidence="2" id="KW-1185">Reference proteome</keyword>
<name>A0AAV4MMN3_9ARAC</name>
<dbReference type="Proteomes" id="UP001054837">
    <property type="component" value="Unassembled WGS sequence"/>
</dbReference>
<dbReference type="Gene3D" id="3.80.10.10">
    <property type="entry name" value="Ribonuclease Inhibitor"/>
    <property type="match status" value="1"/>
</dbReference>
<comment type="caution">
    <text evidence="1">The sequence shown here is derived from an EMBL/GenBank/DDBJ whole genome shotgun (WGS) entry which is preliminary data.</text>
</comment>
<organism evidence="1 2">
    <name type="scientific">Caerostris darwini</name>
    <dbReference type="NCBI Taxonomy" id="1538125"/>
    <lineage>
        <taxon>Eukaryota</taxon>
        <taxon>Metazoa</taxon>
        <taxon>Ecdysozoa</taxon>
        <taxon>Arthropoda</taxon>
        <taxon>Chelicerata</taxon>
        <taxon>Arachnida</taxon>
        <taxon>Araneae</taxon>
        <taxon>Araneomorphae</taxon>
        <taxon>Entelegynae</taxon>
        <taxon>Araneoidea</taxon>
        <taxon>Araneidae</taxon>
        <taxon>Caerostris</taxon>
    </lineage>
</organism>
<sequence>MEDECNSLLYMLSKDAQPDLQSFVMTESINISEFALQPLIQVSTNLTEIHTYSHWFDLNVLMNYKKLRILRLHNATPFRNCSNEFLEACEKVFPSLENLETSTICNTKLDGFDMHPLTTIALAHCPKLTSVGSLDSAIAIGYIKSKIDESRTGYFGLKKCFWGIEAHWDINDLSSAKYNYFKAIFPELIKTAVSCCPFVEELHLQVLHKDCLQHLRGLKRLNFLYLQWPFCEDFEINECLSSLGEIRHQLKHFVIQRMDPFTRHLSFPLNVIFDKCENLETLGNYILFSSQFAFENGS</sequence>